<dbReference type="GO" id="GO:0005886">
    <property type="term" value="C:plasma membrane"/>
    <property type="evidence" value="ECO:0007669"/>
    <property type="project" value="TreeGrafter"/>
</dbReference>
<evidence type="ECO:0000313" key="5">
    <source>
        <dbReference type="Proteomes" id="UP000054516"/>
    </source>
</evidence>
<gene>
    <name evidence="4" type="ORF">SAMD00023353_9400220</name>
</gene>
<dbReference type="GO" id="GO:0005811">
    <property type="term" value="C:lipid droplet"/>
    <property type="evidence" value="ECO:0007669"/>
    <property type="project" value="TreeGrafter"/>
</dbReference>
<dbReference type="InterPro" id="IPR005097">
    <property type="entry name" value="Sacchrp_dh_NADP-bd"/>
</dbReference>
<dbReference type="Proteomes" id="UP000054516">
    <property type="component" value="Unassembled WGS sequence"/>
</dbReference>
<feature type="transmembrane region" description="Helical" evidence="2">
    <location>
        <begin position="377"/>
        <end position="397"/>
    </location>
</feature>
<keyword evidence="5" id="KW-1185">Reference proteome</keyword>
<comment type="similarity">
    <text evidence="1">Belongs to the saccharopine dehydrogenase family.</text>
</comment>
<dbReference type="InterPro" id="IPR036291">
    <property type="entry name" value="NAD(P)-bd_dom_sf"/>
</dbReference>
<evidence type="ECO:0000313" key="4">
    <source>
        <dbReference type="EMBL" id="GAW27253.1"/>
    </source>
</evidence>
<dbReference type="GO" id="GO:0005739">
    <property type="term" value="C:mitochondrion"/>
    <property type="evidence" value="ECO:0007669"/>
    <property type="project" value="TreeGrafter"/>
</dbReference>
<keyword evidence="2" id="KW-0812">Transmembrane</keyword>
<dbReference type="Gene3D" id="3.40.50.720">
    <property type="entry name" value="NAD(P)-binding Rossmann-like Domain"/>
    <property type="match status" value="1"/>
</dbReference>
<evidence type="ECO:0000256" key="2">
    <source>
        <dbReference type="SAM" id="Phobius"/>
    </source>
</evidence>
<dbReference type="PANTHER" id="PTHR12286:SF5">
    <property type="entry name" value="SACCHAROPINE DEHYDROGENASE-LIKE OXIDOREDUCTASE"/>
    <property type="match status" value="1"/>
</dbReference>
<evidence type="ECO:0000256" key="1">
    <source>
        <dbReference type="ARBA" id="ARBA00038048"/>
    </source>
</evidence>
<protein>
    <submittedName>
        <fullName evidence="4">Putative saccharopine dehydrogenase protein</fullName>
    </submittedName>
</protein>
<name>A0A1S8AB60_ROSNE</name>
<sequence>MAPRESRKYDIVLLGATGYTGALTAEHLARHAPTDLRWALAGRSQAKLDALATKLKGINPDRPEPSTEVISIDDREALHALMGSARVCISIVSYWSVGALVVEACVESGTDYLDAEGDTPTLREWFDKYHDKAAANGVRLIHACAMHTAPHDLLTWVAVRDLAERHSTETEEVIMAIEEARQEASGGTVESIAKQMAGRTARAAEEDPWYLSPRQGAALPATTPSPSGALGVRHDARLGALSASSFGAPQNRAIVHRTWGLLTGLPNSSSNSGSGYGYGPGFRYTEYEKAGSAPSGALRVAARRLAAAVIGSGPLFALARRLLPAEGDGPDVDASRRAVLKMEVHAVAAAAAAADGDGDGDGDGEPRRVRARLSYAGGPYLVTALFLAEGAVSLLLLRRRRGEGPLEGGVGGGCLTPAMLGAELLGRARKAGVEIDVGDV</sequence>
<dbReference type="OrthoDB" id="10268090at2759"/>
<dbReference type="AlphaFoldDB" id="A0A1S8AB60"/>
<proteinExistence type="inferred from homology"/>
<dbReference type="GO" id="GO:0009247">
    <property type="term" value="P:glycolipid biosynthetic process"/>
    <property type="evidence" value="ECO:0007669"/>
    <property type="project" value="TreeGrafter"/>
</dbReference>
<dbReference type="OMA" id="VEWKATV"/>
<keyword evidence="2" id="KW-0472">Membrane</keyword>
<reference evidence="4" key="1">
    <citation type="submission" date="2016-03" db="EMBL/GenBank/DDBJ databases">
        <title>Draft genome sequence of Rosellinia necatrix.</title>
        <authorList>
            <person name="Kanematsu S."/>
        </authorList>
    </citation>
    <scope>NUCLEOTIDE SEQUENCE [LARGE SCALE GENOMIC DNA]</scope>
    <source>
        <strain evidence="4">W97</strain>
    </source>
</reference>
<evidence type="ECO:0000259" key="3">
    <source>
        <dbReference type="Pfam" id="PF03435"/>
    </source>
</evidence>
<dbReference type="Pfam" id="PF03435">
    <property type="entry name" value="Sacchrp_dh_NADP"/>
    <property type="match status" value="1"/>
</dbReference>
<accession>A0A1S8AB60</accession>
<dbReference type="PANTHER" id="PTHR12286">
    <property type="entry name" value="SACCHAROPINE DEHYDROGENASE-LIKE OXIDOREDUCTASE"/>
    <property type="match status" value="1"/>
</dbReference>
<keyword evidence="2" id="KW-1133">Transmembrane helix</keyword>
<dbReference type="SUPFAM" id="SSF51735">
    <property type="entry name" value="NAD(P)-binding Rossmann-fold domains"/>
    <property type="match status" value="1"/>
</dbReference>
<dbReference type="EMBL" id="DF977539">
    <property type="protein sequence ID" value="GAW27253.1"/>
    <property type="molecule type" value="Genomic_DNA"/>
</dbReference>
<dbReference type="InterPro" id="IPR051276">
    <property type="entry name" value="Saccharopine_DH-like_oxidrdct"/>
</dbReference>
<organism evidence="4">
    <name type="scientific">Rosellinia necatrix</name>
    <name type="common">White root-rot fungus</name>
    <dbReference type="NCBI Taxonomy" id="77044"/>
    <lineage>
        <taxon>Eukaryota</taxon>
        <taxon>Fungi</taxon>
        <taxon>Dikarya</taxon>
        <taxon>Ascomycota</taxon>
        <taxon>Pezizomycotina</taxon>
        <taxon>Sordariomycetes</taxon>
        <taxon>Xylariomycetidae</taxon>
        <taxon>Xylariales</taxon>
        <taxon>Xylariaceae</taxon>
        <taxon>Rosellinia</taxon>
    </lineage>
</organism>
<feature type="domain" description="Saccharopine dehydrogenase NADP binding" evidence="3">
    <location>
        <begin position="11"/>
        <end position="140"/>
    </location>
</feature>